<dbReference type="PIRSF" id="PIRSF035652">
    <property type="entry name" value="CHP02436"/>
    <property type="match status" value="1"/>
</dbReference>
<dbReference type="Proteomes" id="UP000186868">
    <property type="component" value="Unassembled WGS sequence"/>
</dbReference>
<evidence type="ECO:0000313" key="2">
    <source>
        <dbReference type="Proteomes" id="UP000186868"/>
    </source>
</evidence>
<reference evidence="1 2" key="1">
    <citation type="submission" date="2016-11" db="EMBL/GenBank/DDBJ databases">
        <title>Draft Genome Sequences of Nine Cyanobacterial Strains from Diverse Habitats.</title>
        <authorList>
            <person name="Zhu T."/>
            <person name="Hou S."/>
            <person name="Lu X."/>
            <person name="Hess W.R."/>
        </authorList>
    </citation>
    <scope>NUCLEOTIDE SEQUENCE [LARGE SCALE GENOMIC DNA]</scope>
    <source>
        <strain evidence="1 2">NIES-593</strain>
    </source>
</reference>
<dbReference type="NCBIfam" id="TIGR02436">
    <property type="entry name" value="four helix bundle protein"/>
    <property type="match status" value="1"/>
</dbReference>
<dbReference type="InterPro" id="IPR012657">
    <property type="entry name" value="23S_rRNA-intervening_sequence"/>
</dbReference>
<proteinExistence type="predicted"/>
<dbReference type="Gene3D" id="1.20.1440.60">
    <property type="entry name" value="23S rRNA-intervening sequence"/>
    <property type="match status" value="1"/>
</dbReference>
<name>A0A1U7H965_9CYAN</name>
<dbReference type="OrthoDB" id="285993at2"/>
<accession>A0A1U7H965</accession>
<dbReference type="InterPro" id="IPR036583">
    <property type="entry name" value="23S_rRNA_IVS_sf"/>
</dbReference>
<dbReference type="AlphaFoldDB" id="A0A1U7H965"/>
<comment type="caution">
    <text evidence="1">The sequence shown here is derived from an EMBL/GenBank/DDBJ whole genome shotgun (WGS) entry which is preliminary data.</text>
</comment>
<gene>
    <name evidence="1" type="ORF">NIES593_20040</name>
</gene>
<dbReference type="Pfam" id="PF05635">
    <property type="entry name" value="23S_rRNA_IVP"/>
    <property type="match status" value="1"/>
</dbReference>
<organism evidence="1 2">
    <name type="scientific">Hydrococcus rivularis NIES-593</name>
    <dbReference type="NCBI Taxonomy" id="1921803"/>
    <lineage>
        <taxon>Bacteria</taxon>
        <taxon>Bacillati</taxon>
        <taxon>Cyanobacteriota</taxon>
        <taxon>Cyanophyceae</taxon>
        <taxon>Pleurocapsales</taxon>
        <taxon>Hydrococcaceae</taxon>
        <taxon>Hydrococcus</taxon>
    </lineage>
</organism>
<protein>
    <submittedName>
        <fullName evidence="1">Four helix bundle protein</fullName>
    </submittedName>
</protein>
<keyword evidence="2" id="KW-1185">Reference proteome</keyword>
<dbReference type="STRING" id="1921803.NIES593_20040"/>
<dbReference type="PANTHER" id="PTHR38471">
    <property type="entry name" value="FOUR HELIX BUNDLE PROTEIN"/>
    <property type="match status" value="1"/>
</dbReference>
<dbReference type="PANTHER" id="PTHR38471:SF2">
    <property type="entry name" value="FOUR HELIX BUNDLE PROTEIN"/>
    <property type="match status" value="1"/>
</dbReference>
<dbReference type="SUPFAM" id="SSF158446">
    <property type="entry name" value="IVS-encoded protein-like"/>
    <property type="match status" value="1"/>
</dbReference>
<sequence length="128" mass="14583">MRSEGGGRRRKVETRFEEKDKTVALRIIKLYLALPQSTEAQVIGKQLLCSGTSVGAHCREAYRNRSDADYISKIEVGLQELEETVYWLELLIESRMVSAEKLNSLIREAQELTAILVTCVKNTRHKSE</sequence>
<dbReference type="EMBL" id="MRCB01000035">
    <property type="protein sequence ID" value="OKH20075.1"/>
    <property type="molecule type" value="Genomic_DNA"/>
</dbReference>
<evidence type="ECO:0000313" key="1">
    <source>
        <dbReference type="EMBL" id="OKH20075.1"/>
    </source>
</evidence>